<dbReference type="PROSITE" id="PS51755">
    <property type="entry name" value="OMPR_PHOB"/>
    <property type="match status" value="1"/>
</dbReference>
<feature type="transmembrane region" description="Helical" evidence="3">
    <location>
        <begin position="125"/>
        <end position="148"/>
    </location>
</feature>
<reference evidence="5 6" key="1">
    <citation type="submission" date="2015-01" db="EMBL/GenBank/DDBJ databases">
        <title>Vibrio sp. C1 JCM 19231 whole genome shotgun sequence.</title>
        <authorList>
            <person name="Sawabe T."/>
            <person name="Meirelles P."/>
            <person name="Feng G."/>
            <person name="Sayaka M."/>
            <person name="Hattori M."/>
            <person name="Ohkuma M."/>
        </authorList>
    </citation>
    <scope>NUCLEOTIDE SEQUENCE [LARGE SCALE GENOMIC DNA]</scope>
    <source>
        <strain evidence="6">JCM 19231</strain>
    </source>
</reference>
<dbReference type="GO" id="GO:0003677">
    <property type="term" value="F:DNA binding"/>
    <property type="evidence" value="ECO:0007669"/>
    <property type="project" value="UniProtKB-UniRule"/>
</dbReference>
<evidence type="ECO:0000256" key="3">
    <source>
        <dbReference type="SAM" id="Phobius"/>
    </source>
</evidence>
<dbReference type="Gene3D" id="1.10.10.10">
    <property type="entry name" value="Winged helix-like DNA-binding domain superfamily/Winged helix DNA-binding domain"/>
    <property type="match status" value="1"/>
</dbReference>
<dbReference type="GO" id="GO:0000160">
    <property type="term" value="P:phosphorelay signal transduction system"/>
    <property type="evidence" value="ECO:0007669"/>
    <property type="project" value="InterPro"/>
</dbReference>
<dbReference type="RefSeq" id="WP_261833859.1">
    <property type="nucleotide sequence ID" value="NZ_AP024881.1"/>
</dbReference>
<evidence type="ECO:0000313" key="5">
    <source>
        <dbReference type="EMBL" id="GAM57482.1"/>
    </source>
</evidence>
<feature type="DNA-binding region" description="OmpR/PhoB-type" evidence="2">
    <location>
        <begin position="2"/>
        <end position="103"/>
    </location>
</feature>
<dbReference type="InterPro" id="IPR036388">
    <property type="entry name" value="WH-like_DNA-bd_sf"/>
</dbReference>
<keyword evidence="3" id="KW-0812">Transmembrane</keyword>
<organism evidence="5 6">
    <name type="scientific">Vibrio ishigakensis</name>
    <dbReference type="NCBI Taxonomy" id="1481914"/>
    <lineage>
        <taxon>Bacteria</taxon>
        <taxon>Pseudomonadati</taxon>
        <taxon>Pseudomonadota</taxon>
        <taxon>Gammaproteobacteria</taxon>
        <taxon>Vibrionales</taxon>
        <taxon>Vibrionaceae</taxon>
        <taxon>Vibrio</taxon>
    </lineage>
</organism>
<dbReference type="EMBL" id="BBRZ01000055">
    <property type="protein sequence ID" value="GAM57482.1"/>
    <property type="molecule type" value="Genomic_DNA"/>
</dbReference>
<dbReference type="SMART" id="SM00862">
    <property type="entry name" value="Trans_reg_C"/>
    <property type="match status" value="1"/>
</dbReference>
<reference evidence="5 6" key="2">
    <citation type="submission" date="2015-01" db="EMBL/GenBank/DDBJ databases">
        <authorList>
            <consortium name="NBRP consortium"/>
            <person name="Sawabe T."/>
            <person name="Meirelles P."/>
            <person name="Feng G."/>
            <person name="Sayaka M."/>
            <person name="Hattori M."/>
            <person name="Ohkuma M."/>
        </authorList>
    </citation>
    <scope>NUCLEOTIDE SEQUENCE [LARGE SCALE GENOMIC DNA]</scope>
    <source>
        <strain evidence="6">JCM 19231</strain>
    </source>
</reference>
<evidence type="ECO:0000313" key="6">
    <source>
        <dbReference type="Proteomes" id="UP000031671"/>
    </source>
</evidence>
<dbReference type="SUPFAM" id="SSF46894">
    <property type="entry name" value="C-terminal effector domain of the bipartite response regulators"/>
    <property type="match status" value="1"/>
</dbReference>
<dbReference type="Pfam" id="PF00486">
    <property type="entry name" value="Trans_reg_C"/>
    <property type="match status" value="1"/>
</dbReference>
<keyword evidence="3" id="KW-1133">Transmembrane helix</keyword>
<name>A0A0B8NYV2_9VIBR</name>
<protein>
    <recommendedName>
        <fullName evidence="4">OmpR/PhoB-type domain-containing protein</fullName>
    </recommendedName>
</protein>
<dbReference type="GO" id="GO:0006355">
    <property type="term" value="P:regulation of DNA-templated transcription"/>
    <property type="evidence" value="ECO:0007669"/>
    <property type="project" value="InterPro"/>
</dbReference>
<dbReference type="CDD" id="cd00383">
    <property type="entry name" value="trans_reg_C"/>
    <property type="match status" value="1"/>
</dbReference>
<dbReference type="InterPro" id="IPR016032">
    <property type="entry name" value="Sig_transdc_resp-reg_C-effctor"/>
</dbReference>
<evidence type="ECO:0000256" key="1">
    <source>
        <dbReference type="ARBA" id="ARBA00023125"/>
    </source>
</evidence>
<accession>A0A0B8NYV2</accession>
<proteinExistence type="predicted"/>
<dbReference type="InterPro" id="IPR001867">
    <property type="entry name" value="OmpR/PhoB-type_DNA-bd"/>
</dbReference>
<gene>
    <name evidence="5" type="ORF">JCM19231_2631</name>
</gene>
<evidence type="ECO:0000259" key="4">
    <source>
        <dbReference type="PROSITE" id="PS51755"/>
    </source>
</evidence>
<dbReference type="Proteomes" id="UP000031671">
    <property type="component" value="Unassembled WGS sequence"/>
</dbReference>
<dbReference type="AlphaFoldDB" id="A0A0B8NYV2"/>
<keyword evidence="3" id="KW-0472">Membrane</keyword>
<evidence type="ECO:0000256" key="2">
    <source>
        <dbReference type="PROSITE-ProRule" id="PRU01091"/>
    </source>
</evidence>
<comment type="caution">
    <text evidence="5">The sequence shown here is derived from an EMBL/GenBank/DDBJ whole genome shotgun (WGS) entry which is preliminary data.</text>
</comment>
<keyword evidence="1 2" id="KW-0238">DNA-binding</keyword>
<feature type="domain" description="OmpR/PhoB-type" evidence="4">
    <location>
        <begin position="2"/>
        <end position="103"/>
    </location>
</feature>
<keyword evidence="6" id="KW-1185">Reference proteome</keyword>
<sequence>MFDQLTVNGSIQIDFVAGEIHHLESGRVYRIGTNESELLKYLCLHPHQTLTRQQLIEKVWRSKGIVVEDGSLMQTISLCRKALEDNDGRIIVTERGQGYRFTGDTQTSTEITKKPIELGKGSQTLSLNFILGLVTIFAVSSVSAYFVFSGKQQPLQSTIETSAFSLCTLSTDELAYTTLSNVTSYRLGDKQIIIDEQGRSVTFPVGSEEVICE</sequence>